<dbReference type="Proteomes" id="UP001596044">
    <property type="component" value="Unassembled WGS sequence"/>
</dbReference>
<evidence type="ECO:0000256" key="1">
    <source>
        <dbReference type="ARBA" id="ARBA00011073"/>
    </source>
</evidence>
<dbReference type="InterPro" id="IPR036852">
    <property type="entry name" value="Peptidase_S8/S53_dom_sf"/>
</dbReference>
<evidence type="ECO:0000313" key="8">
    <source>
        <dbReference type="EMBL" id="MFC5451421.1"/>
    </source>
</evidence>
<evidence type="ECO:0000256" key="3">
    <source>
        <dbReference type="ARBA" id="ARBA00022801"/>
    </source>
</evidence>
<evidence type="ECO:0000256" key="6">
    <source>
        <dbReference type="SAM" id="SignalP"/>
    </source>
</evidence>
<feature type="active site" description="Charge relay system" evidence="5">
    <location>
        <position position="77"/>
    </location>
</feature>
<organism evidence="8 9">
    <name type="scientific">Paenibacillus aestuarii</name>
    <dbReference type="NCBI Taxonomy" id="516965"/>
    <lineage>
        <taxon>Bacteria</taxon>
        <taxon>Bacillati</taxon>
        <taxon>Bacillota</taxon>
        <taxon>Bacilli</taxon>
        <taxon>Bacillales</taxon>
        <taxon>Paenibacillaceae</taxon>
        <taxon>Paenibacillus</taxon>
    </lineage>
</organism>
<dbReference type="PROSITE" id="PS51272">
    <property type="entry name" value="SLH"/>
    <property type="match status" value="3"/>
</dbReference>
<protein>
    <submittedName>
        <fullName evidence="8">S8 family serine peptidase</fullName>
    </submittedName>
</protein>
<evidence type="ECO:0000313" key="9">
    <source>
        <dbReference type="Proteomes" id="UP001596044"/>
    </source>
</evidence>
<keyword evidence="3 5" id="KW-0378">Hydrolase</keyword>
<feature type="active site" description="Charge relay system" evidence="5">
    <location>
        <position position="262"/>
    </location>
</feature>
<dbReference type="InterPro" id="IPR022398">
    <property type="entry name" value="Peptidase_S8_His-AS"/>
</dbReference>
<evidence type="ECO:0000259" key="7">
    <source>
        <dbReference type="PROSITE" id="PS51272"/>
    </source>
</evidence>
<dbReference type="InterPro" id="IPR023827">
    <property type="entry name" value="Peptidase_S8_Asp-AS"/>
</dbReference>
<dbReference type="PANTHER" id="PTHR43806:SF11">
    <property type="entry name" value="CEREVISIN-RELATED"/>
    <property type="match status" value="1"/>
</dbReference>
<dbReference type="Pfam" id="PF00395">
    <property type="entry name" value="SLH"/>
    <property type="match status" value="3"/>
</dbReference>
<proteinExistence type="inferred from homology"/>
<dbReference type="InterPro" id="IPR015500">
    <property type="entry name" value="Peptidase_S8_subtilisin-rel"/>
</dbReference>
<dbReference type="InterPro" id="IPR000209">
    <property type="entry name" value="Peptidase_S8/S53_dom"/>
</dbReference>
<sequence length="848" mass="93395">MMKKACDFMKLTTTLLLLALILLTTDTMGLAPKAEAAYAQSSDPMRVKQVYLDTIHMNEAWAAAADSTTPIVVAVVDTGVDLTHPDLAGNLVEGKNLLQPGSKPADDNGHGTNVAGIIAATLNNDKGIAGIAPNAKIMPIKALEADGTGGEARLGEGIRYAVDHGAKIVVLSLGLNKYSTYMADIVQYAEDHDVLLVAAVGNEGTSVKYPAAYPTVLAVGGVTPDKRADLRSNSGPELDLMAPWDVYTTALGGGYQYQNGSSMSAPQVAGAAALVWAKYPAMRAYQVRDLLEQTAEDLGPKGWDATTGYGLLRVDLALTQPYSEDRFEPNNRQDQATKLSVHDSLHATLSSAQDQDWFAIDAPYDGTIEMMLRSGDNTGIRVNTSTGATFTAGEAADSTVEFQVKKGRSYVQLQTVNRSRTSPLSYSLFTNFKIYRDPFEDNDKQYKAFTLPARSQTIRGTFHQKGDVDWFVLPIEESGTLRVRMSTDTARIDPAIFIQKEGEKGQTIDQSGDGVLEISPQMDVLPGQYYIRVSNAKDYIEPITGEYALEIEYNPKLIDPNEPNDKPYQATFAGAFSEYQGLMHKNDDVDWFQFRMDKDGLAQISLTNIPTSRTLYATVYDSSLQELAYFKSDYSADSLYIEKTLGQGSYYIKLQADKWFLSQMYRLKVGSYPLVSGFIDIDGHWAVDAISKLTQIGAISGYGNYRFAPDQMITRAEAASVMAKAFQLSKQKQLHFSDLSDSHWAYESVAKAVQAGLLDGYPDGTFQPDRPMTRMEMIQMLARSMNMTGKRRGNSPFYDVSETYWGVGILKQMWADGWIQGYPDGTFRPEEETTRAEFTAMLAKVIDR</sequence>
<dbReference type="Gene3D" id="3.40.50.200">
    <property type="entry name" value="Peptidase S8/S53 domain"/>
    <property type="match status" value="1"/>
</dbReference>
<dbReference type="SUPFAM" id="SSF89260">
    <property type="entry name" value="Collagen-binding domain"/>
    <property type="match status" value="2"/>
</dbReference>
<feature type="domain" description="SLH" evidence="7">
    <location>
        <begin position="732"/>
        <end position="795"/>
    </location>
</feature>
<accession>A0ABW0KEP1</accession>
<gene>
    <name evidence="8" type="ORF">ACFPOG_24670</name>
</gene>
<evidence type="ECO:0000256" key="5">
    <source>
        <dbReference type="PROSITE-ProRule" id="PRU01240"/>
    </source>
</evidence>
<dbReference type="RefSeq" id="WP_270884434.1">
    <property type="nucleotide sequence ID" value="NZ_JAQFVF010000070.1"/>
</dbReference>
<dbReference type="InterPro" id="IPR050131">
    <property type="entry name" value="Peptidase_S8_subtilisin-like"/>
</dbReference>
<dbReference type="PROSITE" id="PS51892">
    <property type="entry name" value="SUBTILASE"/>
    <property type="match status" value="1"/>
</dbReference>
<dbReference type="PRINTS" id="PR00723">
    <property type="entry name" value="SUBTILISIN"/>
</dbReference>
<dbReference type="PANTHER" id="PTHR43806">
    <property type="entry name" value="PEPTIDASE S8"/>
    <property type="match status" value="1"/>
</dbReference>
<reference evidence="9" key="1">
    <citation type="journal article" date="2019" name="Int. J. Syst. Evol. Microbiol.">
        <title>The Global Catalogue of Microorganisms (GCM) 10K type strain sequencing project: providing services to taxonomists for standard genome sequencing and annotation.</title>
        <authorList>
            <consortium name="The Broad Institute Genomics Platform"/>
            <consortium name="The Broad Institute Genome Sequencing Center for Infectious Disease"/>
            <person name="Wu L."/>
            <person name="Ma J."/>
        </authorList>
    </citation>
    <scope>NUCLEOTIDE SEQUENCE [LARGE SCALE GENOMIC DNA]</scope>
    <source>
        <strain evidence="9">KACC 11904</strain>
    </source>
</reference>
<evidence type="ECO:0000256" key="4">
    <source>
        <dbReference type="ARBA" id="ARBA00022825"/>
    </source>
</evidence>
<dbReference type="Gene3D" id="2.60.120.380">
    <property type="match status" value="3"/>
</dbReference>
<dbReference type="PROSITE" id="PS00137">
    <property type="entry name" value="SUBTILASE_HIS"/>
    <property type="match status" value="1"/>
</dbReference>
<feature type="domain" description="SLH" evidence="7">
    <location>
        <begin position="796"/>
        <end position="848"/>
    </location>
</feature>
<dbReference type="SUPFAM" id="SSF52743">
    <property type="entry name" value="Subtilisin-like"/>
    <property type="match status" value="1"/>
</dbReference>
<keyword evidence="9" id="KW-1185">Reference proteome</keyword>
<comment type="caution">
    <text evidence="8">The sequence shown here is derived from an EMBL/GenBank/DDBJ whole genome shotgun (WGS) entry which is preliminary data.</text>
</comment>
<name>A0ABW0KEP1_9BACL</name>
<keyword evidence="2 5" id="KW-0645">Protease</keyword>
<feature type="active site" description="Charge relay system" evidence="5">
    <location>
        <position position="110"/>
    </location>
</feature>
<feature type="domain" description="SLH" evidence="7">
    <location>
        <begin position="673"/>
        <end position="731"/>
    </location>
</feature>
<evidence type="ECO:0000256" key="2">
    <source>
        <dbReference type="ARBA" id="ARBA00022670"/>
    </source>
</evidence>
<comment type="similarity">
    <text evidence="1 5">Belongs to the peptidase S8 family.</text>
</comment>
<dbReference type="EMBL" id="JBHSMJ010000034">
    <property type="protein sequence ID" value="MFC5451421.1"/>
    <property type="molecule type" value="Genomic_DNA"/>
</dbReference>
<keyword evidence="4 5" id="KW-0720">Serine protease</keyword>
<dbReference type="PROSITE" id="PS00136">
    <property type="entry name" value="SUBTILASE_ASP"/>
    <property type="match status" value="1"/>
</dbReference>
<dbReference type="Pfam" id="PF00082">
    <property type="entry name" value="Peptidase_S8"/>
    <property type="match status" value="1"/>
</dbReference>
<feature type="signal peptide" evidence="6">
    <location>
        <begin position="1"/>
        <end position="30"/>
    </location>
</feature>
<feature type="chain" id="PRO_5045810340" evidence="6">
    <location>
        <begin position="31"/>
        <end position="848"/>
    </location>
</feature>
<keyword evidence="6" id="KW-0732">Signal</keyword>
<dbReference type="InterPro" id="IPR001119">
    <property type="entry name" value="SLH_dom"/>
</dbReference>